<evidence type="ECO:0000313" key="10">
    <source>
        <dbReference type="Proteomes" id="UP000632858"/>
    </source>
</evidence>
<dbReference type="InterPro" id="IPR002123">
    <property type="entry name" value="Plipid/glycerol_acylTrfase"/>
</dbReference>
<keyword evidence="3" id="KW-0812">Transmembrane</keyword>
<proteinExistence type="predicted"/>
<evidence type="ECO:0000256" key="3">
    <source>
        <dbReference type="ARBA" id="ARBA00022692"/>
    </source>
</evidence>
<dbReference type="GO" id="GO:0016020">
    <property type="term" value="C:membrane"/>
    <property type="evidence" value="ECO:0007669"/>
    <property type="project" value="UniProtKB-SubCell"/>
</dbReference>
<sequence>MSRFLRYCYRAPLLLLHIVIGLPLILVLMGAWAARFHIGGERLDHWVAGAWSRILLRIFGLRTRRFGTPLPGAVLFVANHISWIDIIVLHSQCWMGFVAKAEIERWPLVGGVVTRAGTIYHHRGSNDSLHGVMHQMLQRLQAGLPVAVFPEGRTHSGEAVGVFHARIFQPAVLAGVPAQPVALRFGRRGEAQTVMAFGARESFVGNLLRVLGEPAREVEVHFLEPVPPSEDGRRKMADLCRRRIVEAMTAA</sequence>
<keyword evidence="10" id="KW-1185">Reference proteome</keyword>
<dbReference type="PANTHER" id="PTHR23063:SF52">
    <property type="entry name" value="LYSOPHOSPHATIDYLCHOLINE ACYLTRANSFERASE"/>
    <property type="match status" value="1"/>
</dbReference>
<accession>A0A917FQ09</accession>
<dbReference type="Proteomes" id="UP000632858">
    <property type="component" value="Unassembled WGS sequence"/>
</dbReference>
<comment type="subcellular location">
    <subcellularLocation>
        <location evidence="1">Membrane</location>
    </subcellularLocation>
</comment>
<dbReference type="SMART" id="SM00563">
    <property type="entry name" value="PlsC"/>
    <property type="match status" value="1"/>
</dbReference>
<reference evidence="9" key="1">
    <citation type="journal article" date="2014" name="Int. J. Syst. Evol. Microbiol.">
        <title>Complete genome sequence of Corynebacterium casei LMG S-19264T (=DSM 44701T), isolated from a smear-ripened cheese.</title>
        <authorList>
            <consortium name="US DOE Joint Genome Institute (JGI-PGF)"/>
            <person name="Walter F."/>
            <person name="Albersmeier A."/>
            <person name="Kalinowski J."/>
            <person name="Ruckert C."/>
        </authorList>
    </citation>
    <scope>NUCLEOTIDE SEQUENCE</scope>
    <source>
        <strain evidence="9">CGMCC 1.12726</strain>
    </source>
</reference>
<gene>
    <name evidence="9" type="ORF">GCM10010960_20380</name>
</gene>
<dbReference type="GO" id="GO:0006629">
    <property type="term" value="P:lipid metabolic process"/>
    <property type="evidence" value="ECO:0007669"/>
    <property type="project" value="UniProtKB-KW"/>
</dbReference>
<evidence type="ECO:0000313" key="9">
    <source>
        <dbReference type="EMBL" id="GGF98697.1"/>
    </source>
</evidence>
<evidence type="ECO:0000256" key="7">
    <source>
        <dbReference type="ARBA" id="ARBA00023315"/>
    </source>
</evidence>
<protein>
    <submittedName>
        <fullName evidence="9">1-acyl-sn-glycerol-3-phosphate acyltransferase</fullName>
    </submittedName>
</protein>
<keyword evidence="5" id="KW-0443">Lipid metabolism</keyword>
<comment type="caution">
    <text evidence="9">The sequence shown here is derived from an EMBL/GenBank/DDBJ whole genome shotgun (WGS) entry which is preliminary data.</text>
</comment>
<keyword evidence="4" id="KW-1133">Transmembrane helix</keyword>
<feature type="domain" description="Phospholipid/glycerol acyltransferase" evidence="8">
    <location>
        <begin position="74"/>
        <end position="186"/>
    </location>
</feature>
<dbReference type="RefSeq" id="WP_188450304.1">
    <property type="nucleotide sequence ID" value="NZ_BMFO01000008.1"/>
</dbReference>
<dbReference type="EMBL" id="BMFO01000008">
    <property type="protein sequence ID" value="GGF98697.1"/>
    <property type="molecule type" value="Genomic_DNA"/>
</dbReference>
<evidence type="ECO:0000256" key="1">
    <source>
        <dbReference type="ARBA" id="ARBA00004370"/>
    </source>
</evidence>
<keyword evidence="6" id="KW-0472">Membrane</keyword>
<dbReference type="CDD" id="cd07989">
    <property type="entry name" value="LPLAT_AGPAT-like"/>
    <property type="match status" value="1"/>
</dbReference>
<dbReference type="GO" id="GO:0016746">
    <property type="term" value="F:acyltransferase activity"/>
    <property type="evidence" value="ECO:0007669"/>
    <property type="project" value="UniProtKB-KW"/>
</dbReference>
<evidence type="ECO:0000256" key="2">
    <source>
        <dbReference type="ARBA" id="ARBA00022679"/>
    </source>
</evidence>
<keyword evidence="7 9" id="KW-0012">Acyltransferase</keyword>
<evidence type="ECO:0000256" key="4">
    <source>
        <dbReference type="ARBA" id="ARBA00022989"/>
    </source>
</evidence>
<evidence type="ECO:0000259" key="8">
    <source>
        <dbReference type="SMART" id="SM00563"/>
    </source>
</evidence>
<evidence type="ECO:0000256" key="5">
    <source>
        <dbReference type="ARBA" id="ARBA00023098"/>
    </source>
</evidence>
<dbReference type="AlphaFoldDB" id="A0A917FQ09"/>
<organism evidence="9 10">
    <name type="scientific">Arenimonas maotaiensis</name>
    <dbReference type="NCBI Taxonomy" id="1446479"/>
    <lineage>
        <taxon>Bacteria</taxon>
        <taxon>Pseudomonadati</taxon>
        <taxon>Pseudomonadota</taxon>
        <taxon>Gammaproteobacteria</taxon>
        <taxon>Lysobacterales</taxon>
        <taxon>Lysobacteraceae</taxon>
        <taxon>Arenimonas</taxon>
    </lineage>
</organism>
<evidence type="ECO:0000256" key="6">
    <source>
        <dbReference type="ARBA" id="ARBA00023136"/>
    </source>
</evidence>
<dbReference type="PANTHER" id="PTHR23063">
    <property type="entry name" value="PHOSPHOLIPID ACYLTRANSFERASE"/>
    <property type="match status" value="1"/>
</dbReference>
<dbReference type="Pfam" id="PF01553">
    <property type="entry name" value="Acyltransferase"/>
    <property type="match status" value="1"/>
</dbReference>
<dbReference type="SUPFAM" id="SSF69593">
    <property type="entry name" value="Glycerol-3-phosphate (1)-acyltransferase"/>
    <property type="match status" value="1"/>
</dbReference>
<keyword evidence="2" id="KW-0808">Transferase</keyword>
<reference evidence="9" key="2">
    <citation type="submission" date="2020-09" db="EMBL/GenBank/DDBJ databases">
        <authorList>
            <person name="Sun Q."/>
            <person name="Zhou Y."/>
        </authorList>
    </citation>
    <scope>NUCLEOTIDE SEQUENCE</scope>
    <source>
        <strain evidence="9">CGMCC 1.12726</strain>
    </source>
</reference>
<name>A0A917FQ09_9GAMM</name>